<name>A0A067BJC9_SAPPC</name>
<dbReference type="AlphaFoldDB" id="A0A067BJC9"/>
<organism evidence="2 3">
    <name type="scientific">Saprolegnia parasitica (strain CBS 223.65)</name>
    <dbReference type="NCBI Taxonomy" id="695850"/>
    <lineage>
        <taxon>Eukaryota</taxon>
        <taxon>Sar</taxon>
        <taxon>Stramenopiles</taxon>
        <taxon>Oomycota</taxon>
        <taxon>Saprolegniomycetes</taxon>
        <taxon>Saprolegniales</taxon>
        <taxon>Saprolegniaceae</taxon>
        <taxon>Saprolegnia</taxon>
    </lineage>
</organism>
<dbReference type="KEGG" id="spar:SPRG_17684"/>
<protein>
    <recommendedName>
        <fullName evidence="4">MCM AAA-lid domain-containing protein</fullName>
    </recommendedName>
</protein>
<dbReference type="EMBL" id="KK583906">
    <property type="protein sequence ID" value="KDO16835.1"/>
    <property type="molecule type" value="Genomic_DNA"/>
</dbReference>
<feature type="non-terminal residue" evidence="2">
    <location>
        <position position="1"/>
    </location>
</feature>
<dbReference type="VEuPathDB" id="FungiDB:SPRG_17684"/>
<evidence type="ECO:0000313" key="2">
    <source>
        <dbReference type="EMBL" id="KDO16835.1"/>
    </source>
</evidence>
<keyword evidence="3" id="KW-1185">Reference proteome</keyword>
<feature type="non-terminal residue" evidence="2">
    <location>
        <position position="118"/>
    </location>
</feature>
<feature type="compositionally biased region" description="Pro residues" evidence="1">
    <location>
        <begin position="108"/>
        <end position="118"/>
    </location>
</feature>
<dbReference type="RefSeq" id="XP_012212458.1">
    <property type="nucleotide sequence ID" value="XM_012357068.1"/>
</dbReference>
<dbReference type="GeneID" id="24139214"/>
<gene>
    <name evidence="2" type="ORF">SPRG_17684</name>
</gene>
<accession>A0A067BJC9</accession>
<evidence type="ECO:0008006" key="4">
    <source>
        <dbReference type="Google" id="ProtNLM"/>
    </source>
</evidence>
<feature type="compositionally biased region" description="Acidic residues" evidence="1">
    <location>
        <begin position="1"/>
        <end position="14"/>
    </location>
</feature>
<feature type="region of interest" description="Disordered" evidence="1">
    <location>
        <begin position="90"/>
        <end position="118"/>
    </location>
</feature>
<dbReference type="Proteomes" id="UP000030745">
    <property type="component" value="Unassembled WGS sequence"/>
</dbReference>
<evidence type="ECO:0000256" key="1">
    <source>
        <dbReference type="SAM" id="MobiDB-lite"/>
    </source>
</evidence>
<evidence type="ECO:0000313" key="3">
    <source>
        <dbReference type="Proteomes" id="UP000030745"/>
    </source>
</evidence>
<feature type="region of interest" description="Disordered" evidence="1">
    <location>
        <begin position="1"/>
        <end position="28"/>
    </location>
</feature>
<sequence>SNEEDDASEPEAEDTVVSVPIAASPKASSEINSRRIIAAYVQQVVKQIESGESYNTARLMRELRLLELDDLDLEDAVNAVAATLEAMPSIISADDNDGGSVYRRRSKPAPPSPTLKAT</sequence>
<proteinExistence type="predicted"/>
<reference evidence="2 3" key="1">
    <citation type="journal article" date="2013" name="PLoS Genet.">
        <title>Distinctive expansion of potential virulence genes in the genome of the oomycete fish pathogen Saprolegnia parasitica.</title>
        <authorList>
            <person name="Jiang R.H."/>
            <person name="de Bruijn I."/>
            <person name="Haas B.J."/>
            <person name="Belmonte R."/>
            <person name="Lobach L."/>
            <person name="Christie J."/>
            <person name="van den Ackerveken G."/>
            <person name="Bottin A."/>
            <person name="Bulone V."/>
            <person name="Diaz-Moreno S.M."/>
            <person name="Dumas B."/>
            <person name="Fan L."/>
            <person name="Gaulin E."/>
            <person name="Govers F."/>
            <person name="Grenville-Briggs L.J."/>
            <person name="Horner N.R."/>
            <person name="Levin J.Z."/>
            <person name="Mammella M."/>
            <person name="Meijer H.J."/>
            <person name="Morris P."/>
            <person name="Nusbaum C."/>
            <person name="Oome S."/>
            <person name="Phillips A.J."/>
            <person name="van Rooyen D."/>
            <person name="Rzeszutek E."/>
            <person name="Saraiva M."/>
            <person name="Secombes C.J."/>
            <person name="Seidl M.F."/>
            <person name="Snel B."/>
            <person name="Stassen J.H."/>
            <person name="Sykes S."/>
            <person name="Tripathy S."/>
            <person name="van den Berg H."/>
            <person name="Vega-Arreguin J.C."/>
            <person name="Wawra S."/>
            <person name="Young S.K."/>
            <person name="Zeng Q."/>
            <person name="Dieguez-Uribeondo J."/>
            <person name="Russ C."/>
            <person name="Tyler B.M."/>
            <person name="van West P."/>
        </authorList>
    </citation>
    <scope>NUCLEOTIDE SEQUENCE [LARGE SCALE GENOMIC DNA]</scope>
    <source>
        <strain evidence="2 3">CBS 223.65</strain>
    </source>
</reference>